<organism evidence="1">
    <name type="scientific">Arundo donax</name>
    <name type="common">Giant reed</name>
    <name type="synonym">Donax arundinaceus</name>
    <dbReference type="NCBI Taxonomy" id="35708"/>
    <lineage>
        <taxon>Eukaryota</taxon>
        <taxon>Viridiplantae</taxon>
        <taxon>Streptophyta</taxon>
        <taxon>Embryophyta</taxon>
        <taxon>Tracheophyta</taxon>
        <taxon>Spermatophyta</taxon>
        <taxon>Magnoliopsida</taxon>
        <taxon>Liliopsida</taxon>
        <taxon>Poales</taxon>
        <taxon>Poaceae</taxon>
        <taxon>PACMAD clade</taxon>
        <taxon>Arundinoideae</taxon>
        <taxon>Arundineae</taxon>
        <taxon>Arundo</taxon>
    </lineage>
</organism>
<name>A0A0A9ESG7_ARUDO</name>
<proteinExistence type="predicted"/>
<dbReference type="AlphaFoldDB" id="A0A0A9ESG7"/>
<protein>
    <submittedName>
        <fullName evidence="1">Uncharacterized protein</fullName>
    </submittedName>
</protein>
<accession>A0A0A9ESG7</accession>
<sequence length="32" mass="4064">MGVGRAPAVRRRRERRGWGGVRWRRRRTRRRF</sequence>
<reference evidence="1" key="2">
    <citation type="journal article" date="2015" name="Data Brief">
        <title>Shoot transcriptome of the giant reed, Arundo donax.</title>
        <authorList>
            <person name="Barrero R.A."/>
            <person name="Guerrero F.D."/>
            <person name="Moolhuijzen P."/>
            <person name="Goolsby J.A."/>
            <person name="Tidwell J."/>
            <person name="Bellgard S.E."/>
            <person name="Bellgard M.I."/>
        </authorList>
    </citation>
    <scope>NUCLEOTIDE SEQUENCE</scope>
    <source>
        <tissue evidence="1">Shoot tissue taken approximately 20 cm above the soil surface</tissue>
    </source>
</reference>
<evidence type="ECO:0000313" key="1">
    <source>
        <dbReference type="EMBL" id="JAE00836.1"/>
    </source>
</evidence>
<reference evidence="1" key="1">
    <citation type="submission" date="2014-09" db="EMBL/GenBank/DDBJ databases">
        <authorList>
            <person name="Magalhaes I.L.F."/>
            <person name="Oliveira U."/>
            <person name="Santos F.R."/>
            <person name="Vidigal T.H.D.A."/>
            <person name="Brescovit A.D."/>
            <person name="Santos A.J."/>
        </authorList>
    </citation>
    <scope>NUCLEOTIDE SEQUENCE</scope>
    <source>
        <tissue evidence="1">Shoot tissue taken approximately 20 cm above the soil surface</tissue>
    </source>
</reference>
<dbReference type="EMBL" id="GBRH01197060">
    <property type="protein sequence ID" value="JAE00836.1"/>
    <property type="molecule type" value="Transcribed_RNA"/>
</dbReference>